<proteinExistence type="predicted"/>
<dbReference type="AlphaFoldDB" id="C7IZJ3"/>
<feature type="compositionally biased region" description="Low complexity" evidence="1">
    <location>
        <begin position="47"/>
        <end position="62"/>
    </location>
</feature>
<accession>C7IZJ3</accession>
<gene>
    <name evidence="2" type="ordered locus">Os03g0824350</name>
</gene>
<dbReference type="Proteomes" id="UP000000763">
    <property type="component" value="Chromosome 3"/>
</dbReference>
<dbReference type="KEGG" id="dosa:Os03g0824350"/>
<evidence type="ECO:0000313" key="3">
    <source>
        <dbReference type="Proteomes" id="UP000000763"/>
    </source>
</evidence>
<feature type="region of interest" description="Disordered" evidence="1">
    <location>
        <begin position="1"/>
        <end position="113"/>
    </location>
</feature>
<feature type="compositionally biased region" description="Basic residues" evidence="1">
    <location>
        <begin position="36"/>
        <end position="46"/>
    </location>
</feature>
<name>C7IZJ3_ORYSJ</name>
<evidence type="ECO:0000256" key="1">
    <source>
        <dbReference type="SAM" id="MobiDB-lite"/>
    </source>
</evidence>
<organism evidence="2 3">
    <name type="scientific">Oryza sativa subsp. japonica</name>
    <name type="common">Rice</name>
    <dbReference type="NCBI Taxonomy" id="39947"/>
    <lineage>
        <taxon>Eukaryota</taxon>
        <taxon>Viridiplantae</taxon>
        <taxon>Streptophyta</taxon>
        <taxon>Embryophyta</taxon>
        <taxon>Tracheophyta</taxon>
        <taxon>Spermatophyta</taxon>
        <taxon>Magnoliopsida</taxon>
        <taxon>Liliopsida</taxon>
        <taxon>Poales</taxon>
        <taxon>Poaceae</taxon>
        <taxon>BOP clade</taxon>
        <taxon>Oryzoideae</taxon>
        <taxon>Oryzeae</taxon>
        <taxon>Oryzinae</taxon>
        <taxon>Oryza</taxon>
        <taxon>Oryza sativa</taxon>
    </lineage>
</organism>
<dbReference type="EMBL" id="AP008209">
    <property type="protein sequence ID" value="BAH92420.1"/>
    <property type="molecule type" value="Genomic_DNA"/>
</dbReference>
<feature type="compositionally biased region" description="Pro residues" evidence="1">
    <location>
        <begin position="22"/>
        <end position="35"/>
    </location>
</feature>
<feature type="non-terminal residue" evidence="2">
    <location>
        <position position="1"/>
    </location>
</feature>
<reference evidence="2 3" key="1">
    <citation type="journal article" date="2005" name="Nature">
        <title>The map-based sequence of the rice genome.</title>
        <authorList>
            <consortium name="International rice genome sequencing project (IRGSP)"/>
            <person name="Matsumoto T."/>
            <person name="Wu J."/>
            <person name="Kanamori H."/>
            <person name="Katayose Y."/>
            <person name="Fujisawa M."/>
            <person name="Namiki N."/>
            <person name="Mizuno H."/>
            <person name="Yamamoto K."/>
            <person name="Antonio B.A."/>
            <person name="Baba T."/>
            <person name="Sakata K."/>
            <person name="Nagamura Y."/>
            <person name="Aoki H."/>
            <person name="Arikawa K."/>
            <person name="Arita K."/>
            <person name="Bito T."/>
            <person name="Chiden Y."/>
            <person name="Fujitsuka N."/>
            <person name="Fukunaka R."/>
            <person name="Hamada M."/>
            <person name="Harada C."/>
            <person name="Hayashi A."/>
            <person name="Hijishita S."/>
            <person name="Honda M."/>
            <person name="Hosokawa S."/>
            <person name="Ichikawa Y."/>
            <person name="Idonuma A."/>
            <person name="Iijima M."/>
            <person name="Ikeda M."/>
            <person name="Ikeno M."/>
            <person name="Ito K."/>
            <person name="Ito S."/>
            <person name="Ito T."/>
            <person name="Ito Y."/>
            <person name="Ito Y."/>
            <person name="Iwabuchi A."/>
            <person name="Kamiya K."/>
            <person name="Karasawa W."/>
            <person name="Kurita K."/>
            <person name="Katagiri S."/>
            <person name="Kikuta A."/>
            <person name="Kobayashi H."/>
            <person name="Kobayashi N."/>
            <person name="Machita K."/>
            <person name="Maehara T."/>
            <person name="Masukawa M."/>
            <person name="Mizubayashi T."/>
            <person name="Mukai Y."/>
            <person name="Nagasaki H."/>
            <person name="Nagata Y."/>
            <person name="Naito S."/>
            <person name="Nakashima M."/>
            <person name="Nakama Y."/>
            <person name="Nakamichi Y."/>
            <person name="Nakamura M."/>
            <person name="Meguro A."/>
            <person name="Negishi M."/>
            <person name="Ohta I."/>
            <person name="Ohta T."/>
            <person name="Okamoto M."/>
            <person name="Ono N."/>
            <person name="Saji S."/>
            <person name="Sakaguchi M."/>
            <person name="Sakai K."/>
            <person name="Shibata M."/>
            <person name="Shimokawa T."/>
            <person name="Song J."/>
            <person name="Takazaki Y."/>
            <person name="Terasawa K."/>
            <person name="Tsugane M."/>
            <person name="Tsuji K."/>
            <person name="Ueda S."/>
            <person name="Waki K."/>
            <person name="Yamagata H."/>
            <person name="Yamamoto M."/>
            <person name="Yamamoto S."/>
            <person name="Yamane H."/>
            <person name="Yoshiki S."/>
            <person name="Yoshihara R."/>
            <person name="Yukawa K."/>
            <person name="Zhong H."/>
            <person name="Yano M."/>
            <person name="Yuan Q."/>
            <person name="Ouyang S."/>
            <person name="Liu J."/>
            <person name="Jones K.M."/>
            <person name="Gansberger K."/>
            <person name="Moffat K."/>
            <person name="Hill J."/>
            <person name="Bera J."/>
            <person name="Fadrosh D."/>
            <person name="Jin S."/>
            <person name="Johri S."/>
            <person name="Kim M."/>
            <person name="Overton L."/>
            <person name="Reardon M."/>
            <person name="Tsitrin T."/>
            <person name="Vuong H."/>
            <person name="Weaver B."/>
            <person name="Ciecko A."/>
            <person name="Tallon L."/>
            <person name="Jackson J."/>
            <person name="Pai G."/>
            <person name="Aken S.V."/>
            <person name="Utterback T."/>
            <person name="Reidmuller S."/>
            <person name="Feldblyum T."/>
            <person name="Hsiao J."/>
            <person name="Zismann V."/>
            <person name="Iobst S."/>
            <person name="de Vazeille A.R."/>
            <person name="Buell C.R."/>
            <person name="Ying K."/>
            <person name="Li Y."/>
            <person name="Lu T."/>
            <person name="Huang Y."/>
            <person name="Zhao Q."/>
            <person name="Feng Q."/>
            <person name="Zhang L."/>
            <person name="Zhu J."/>
            <person name="Weng Q."/>
            <person name="Mu J."/>
            <person name="Lu Y."/>
            <person name="Fan D."/>
            <person name="Liu Y."/>
            <person name="Guan J."/>
            <person name="Zhang Y."/>
            <person name="Yu S."/>
            <person name="Liu X."/>
            <person name="Zhang Y."/>
            <person name="Hong G."/>
            <person name="Han B."/>
            <person name="Choisne N."/>
            <person name="Demange N."/>
            <person name="Orjeda G."/>
            <person name="Samain S."/>
            <person name="Cattolico L."/>
            <person name="Pelletier E."/>
            <person name="Couloux A."/>
            <person name="Segurens B."/>
            <person name="Wincker P."/>
            <person name="D'Hont A."/>
            <person name="Scarpelli C."/>
            <person name="Weissenbach J."/>
            <person name="Salanoubat M."/>
            <person name="Quetier F."/>
            <person name="Yu Y."/>
            <person name="Kim H.R."/>
            <person name="Rambo T."/>
            <person name="Currie J."/>
            <person name="Collura K."/>
            <person name="Luo M."/>
            <person name="Yang T."/>
            <person name="Ammiraju J.S.S."/>
            <person name="Engler F."/>
            <person name="Soderlund C."/>
            <person name="Wing R.A."/>
            <person name="Palmer L.E."/>
            <person name="de la Bastide M."/>
            <person name="Spiegel L."/>
            <person name="Nascimento L."/>
            <person name="Zutavern T."/>
            <person name="O'Shaughnessy A."/>
            <person name="Dike S."/>
            <person name="Dedhia N."/>
            <person name="Preston R."/>
            <person name="Balija V."/>
            <person name="McCombie W.R."/>
            <person name="Chow T."/>
            <person name="Chen H."/>
            <person name="Chung M."/>
            <person name="Chen C."/>
            <person name="Shaw J."/>
            <person name="Wu H."/>
            <person name="Hsiao K."/>
            <person name="Chao Y."/>
            <person name="Chu M."/>
            <person name="Cheng C."/>
            <person name="Hour A."/>
            <person name="Lee P."/>
            <person name="Lin S."/>
            <person name="Lin Y."/>
            <person name="Liou J."/>
            <person name="Liu S."/>
            <person name="Hsing Y."/>
            <person name="Raghuvanshi S."/>
            <person name="Mohanty A."/>
            <person name="Bharti A.K."/>
            <person name="Gaur A."/>
            <person name="Gupta V."/>
            <person name="Kumar D."/>
            <person name="Ravi V."/>
            <person name="Vij S."/>
            <person name="Kapur A."/>
            <person name="Khurana P."/>
            <person name="Khurana P."/>
            <person name="Khurana J.P."/>
            <person name="Tyagi A.K."/>
            <person name="Gaikwad K."/>
            <person name="Singh A."/>
            <person name="Dalal V."/>
            <person name="Srivastava S."/>
            <person name="Dixit A."/>
            <person name="Pal A.K."/>
            <person name="Ghazi I.A."/>
            <person name="Yadav M."/>
            <person name="Pandit A."/>
            <person name="Bhargava A."/>
            <person name="Sureshbabu K."/>
            <person name="Batra K."/>
            <person name="Sharma T.R."/>
            <person name="Mohapatra T."/>
            <person name="Singh N.K."/>
            <person name="Messing J."/>
            <person name="Nelson A.B."/>
            <person name="Fuks G."/>
            <person name="Kavchok S."/>
            <person name="Keizer G."/>
            <person name="Linton E."/>
            <person name="Llaca V."/>
            <person name="Song R."/>
            <person name="Tanyolac B."/>
            <person name="Young S."/>
            <person name="Ho-Il K."/>
            <person name="Hahn J.H."/>
            <person name="Sangsakoo G."/>
            <person name="Vanavichit A."/>
            <person name="de Mattos Luiz.A.T."/>
            <person name="Zimmer P.D."/>
            <person name="Malone G."/>
            <person name="Dellagostin O."/>
            <person name="de Oliveira A.C."/>
            <person name="Bevan M."/>
            <person name="Bancroft I."/>
            <person name="Minx P."/>
            <person name="Cordum H."/>
            <person name="Wilson R."/>
            <person name="Cheng Z."/>
            <person name="Jin W."/>
            <person name="Jiang J."/>
            <person name="Leong S.A."/>
            <person name="Iwama H."/>
            <person name="Gojobori T."/>
            <person name="Itoh T."/>
            <person name="Niimura Y."/>
            <person name="Fujii Y."/>
            <person name="Habara T."/>
            <person name="Sakai H."/>
            <person name="Sato Y."/>
            <person name="Wilson G."/>
            <person name="Kumar K."/>
            <person name="McCouch S."/>
            <person name="Juretic N."/>
            <person name="Hoen D."/>
            <person name="Wright S."/>
            <person name="Bruskiewich R."/>
            <person name="Bureau T."/>
            <person name="Miyao A."/>
            <person name="Hirochika H."/>
            <person name="Nishikawa T."/>
            <person name="Kadowaki K."/>
            <person name="Sugiura M."/>
            <person name="Burr B."/>
            <person name="Sasaki T."/>
        </authorList>
    </citation>
    <scope>NUCLEOTIDE SEQUENCE [LARGE SCALE GENOMIC DNA]</scope>
    <source>
        <strain evidence="3">cv. Nipponbare</strain>
    </source>
</reference>
<evidence type="ECO:0000313" key="2">
    <source>
        <dbReference type="EMBL" id="BAH92420.1"/>
    </source>
</evidence>
<sequence>PVAASRSRSLPPCTRPPDRRAPPPTPSAHPPQPRPLPRHLLARARRSPYPAAAASSRPPVSQVRRRLAPSPPPPPPPRAWPLEFWDRRRPAPPRVRPPGSCGGLRHYAVQTPG</sequence>
<protein>
    <submittedName>
        <fullName evidence="2">Os03g0824350 protein</fullName>
    </submittedName>
</protein>
<feature type="compositionally biased region" description="Pro residues" evidence="1">
    <location>
        <begin position="69"/>
        <end position="79"/>
    </location>
</feature>
<reference evidence="3" key="2">
    <citation type="journal article" date="2008" name="Nucleic Acids Res.">
        <title>The rice annotation project database (RAP-DB): 2008 update.</title>
        <authorList>
            <consortium name="The rice annotation project (RAP)"/>
        </authorList>
    </citation>
    <scope>GENOME REANNOTATION</scope>
    <source>
        <strain evidence="3">cv. Nipponbare</strain>
    </source>
</reference>